<dbReference type="InterPro" id="IPR051609">
    <property type="entry name" value="NmrA/Isoflavone_reductase-like"/>
</dbReference>
<dbReference type="InterPro" id="IPR045312">
    <property type="entry name" value="PCBER-like"/>
</dbReference>
<keyword evidence="1" id="KW-0521">NADP</keyword>
<dbReference type="Pfam" id="PF05368">
    <property type="entry name" value="NmrA"/>
    <property type="match status" value="1"/>
</dbReference>
<keyword evidence="2" id="KW-0560">Oxidoreductase</keyword>
<reference evidence="4 5" key="1">
    <citation type="submission" date="2018-04" db="EMBL/GenBank/DDBJ databases">
        <authorList>
            <person name="Huttner S."/>
            <person name="Dainat J."/>
        </authorList>
    </citation>
    <scope>NUCLEOTIDE SEQUENCE [LARGE SCALE GENOMIC DNA]</scope>
</reference>
<organism evidence="4 5">
    <name type="scientific">Thermothielavioides terrestris</name>
    <dbReference type="NCBI Taxonomy" id="2587410"/>
    <lineage>
        <taxon>Eukaryota</taxon>
        <taxon>Fungi</taxon>
        <taxon>Dikarya</taxon>
        <taxon>Ascomycota</taxon>
        <taxon>Pezizomycotina</taxon>
        <taxon>Sordariomycetes</taxon>
        <taxon>Sordariomycetidae</taxon>
        <taxon>Sordariales</taxon>
        <taxon>Chaetomiaceae</taxon>
        <taxon>Thermothielavioides</taxon>
    </lineage>
</organism>
<dbReference type="Gene3D" id="3.40.50.720">
    <property type="entry name" value="NAD(P)-binding Rossmann-like Domain"/>
    <property type="match status" value="1"/>
</dbReference>
<evidence type="ECO:0000256" key="1">
    <source>
        <dbReference type="ARBA" id="ARBA00022857"/>
    </source>
</evidence>
<evidence type="ECO:0000256" key="2">
    <source>
        <dbReference type="ARBA" id="ARBA00023002"/>
    </source>
</evidence>
<dbReference type="EMBL" id="OUUZ01000003">
    <property type="protein sequence ID" value="SPQ20298.1"/>
    <property type="molecule type" value="Genomic_DNA"/>
</dbReference>
<gene>
    <name evidence="4" type="ORF">TT172_LOCUS2717</name>
</gene>
<sequence>MAPPKSLENIAVVGATGHIGGVIVSALLKTGKHTITALTRAASRGVLPAGVKRVQVDYNDQETLVAALRGQDFLIITLAVRAPGDTHSKLVQAAAAAGVPYVMPNNYGSDIRNPKLAEDTYGAVIKEQIDEIERLGVAYVSLACAVWYEWSLALGEPWFGFDIKARKVTFFDDGKTVVNTSTWEQCGRAVAALLSLPETGASPALADWKNEPVYIRSFQVSQREMLDSLHRVLGTTDADWTISYEPAAKRAQDGQAELANGVLTGVAKTMYAKYFMRSKAGELDFPKLDNAVLGLPEESLDEATKRAVEMVESGWNPLDG</sequence>
<feature type="domain" description="NmrA-like" evidence="3">
    <location>
        <begin position="9"/>
        <end position="139"/>
    </location>
</feature>
<name>A0A3S4AQB7_9PEZI</name>
<dbReference type="GO" id="GO:0016491">
    <property type="term" value="F:oxidoreductase activity"/>
    <property type="evidence" value="ECO:0007669"/>
    <property type="project" value="UniProtKB-KW"/>
</dbReference>
<dbReference type="InterPro" id="IPR036291">
    <property type="entry name" value="NAD(P)-bd_dom_sf"/>
</dbReference>
<evidence type="ECO:0000313" key="5">
    <source>
        <dbReference type="Proteomes" id="UP000289323"/>
    </source>
</evidence>
<dbReference type="PANTHER" id="PTHR47706">
    <property type="entry name" value="NMRA-LIKE FAMILY PROTEIN"/>
    <property type="match status" value="1"/>
</dbReference>
<dbReference type="CDD" id="cd05259">
    <property type="entry name" value="PCBER_SDR_a"/>
    <property type="match status" value="1"/>
</dbReference>
<accession>A0A3S4AQB7</accession>
<evidence type="ECO:0000259" key="3">
    <source>
        <dbReference type="Pfam" id="PF05368"/>
    </source>
</evidence>
<dbReference type="InterPro" id="IPR008030">
    <property type="entry name" value="NmrA-like"/>
</dbReference>
<dbReference type="SUPFAM" id="SSF51735">
    <property type="entry name" value="NAD(P)-binding Rossmann-fold domains"/>
    <property type="match status" value="1"/>
</dbReference>
<dbReference type="AlphaFoldDB" id="A0A3S4AQB7"/>
<proteinExistence type="predicted"/>
<dbReference type="PANTHER" id="PTHR47706:SF7">
    <property type="entry name" value="CIPA-LIKE, PUTATIVE (AFU_ORTHOLOGUE AFUA_1G01630)-RELATED"/>
    <property type="match status" value="1"/>
</dbReference>
<dbReference type="Proteomes" id="UP000289323">
    <property type="component" value="Unassembled WGS sequence"/>
</dbReference>
<protein>
    <submittedName>
        <fullName evidence="4">A35b9c88-e3eb-4cdd-b7e5-290b0b3248da</fullName>
    </submittedName>
</protein>
<dbReference type="Gene3D" id="3.90.25.10">
    <property type="entry name" value="UDP-galactose 4-epimerase, domain 1"/>
    <property type="match status" value="1"/>
</dbReference>
<evidence type="ECO:0000313" key="4">
    <source>
        <dbReference type="EMBL" id="SPQ20298.1"/>
    </source>
</evidence>